<dbReference type="Pfam" id="PF23397">
    <property type="entry name" value="DUF7104"/>
    <property type="match status" value="2"/>
</dbReference>
<accession>A0A4Z1EUZ4</accession>
<dbReference type="OrthoDB" id="7464126at2759"/>
<protein>
    <submittedName>
        <fullName evidence="1">Uncharacterized protein</fullName>
    </submittedName>
</protein>
<dbReference type="AlphaFoldDB" id="A0A4Z1EUZ4"/>
<dbReference type="Proteomes" id="UP000297777">
    <property type="component" value="Unassembled WGS sequence"/>
</dbReference>
<keyword evidence="2" id="KW-1185">Reference proteome</keyword>
<dbReference type="InterPro" id="IPR055530">
    <property type="entry name" value="DUF7104"/>
</dbReference>
<comment type="caution">
    <text evidence="1">The sequence shown here is derived from an EMBL/GenBank/DDBJ whole genome shotgun (WGS) entry which is preliminary data.</text>
</comment>
<proteinExistence type="predicted"/>
<dbReference type="EMBL" id="PQXH01000033">
    <property type="protein sequence ID" value="TGO16026.1"/>
    <property type="molecule type" value="Genomic_DNA"/>
</dbReference>
<evidence type="ECO:0000313" key="2">
    <source>
        <dbReference type="Proteomes" id="UP000297777"/>
    </source>
</evidence>
<organism evidence="1 2">
    <name type="scientific">Botrytis tulipae</name>
    <dbReference type="NCBI Taxonomy" id="87230"/>
    <lineage>
        <taxon>Eukaryota</taxon>
        <taxon>Fungi</taxon>
        <taxon>Dikarya</taxon>
        <taxon>Ascomycota</taxon>
        <taxon>Pezizomycotina</taxon>
        <taxon>Leotiomycetes</taxon>
        <taxon>Helotiales</taxon>
        <taxon>Sclerotiniaceae</taxon>
        <taxon>Botrytis</taxon>
    </lineage>
</organism>
<name>A0A4Z1EUZ4_9HELO</name>
<sequence length="152" mass="16558">MIAAIGNKEQGGIIIKELLAKKGASIVITEEIMITAVANTHHGDTIIRDLFAQHEANVVITEEIVISAVRHKNNGGMIIKEFTEDMVRVIVNEMDISKGFLQLLIKNPGGELRVTEGMVRMVKEKLSRQVGLLETTKDNIQRHSSGSTGGTG</sequence>
<gene>
    <name evidence="1" type="ORF">BTUL_0033g00640</name>
</gene>
<reference evidence="1 2" key="1">
    <citation type="submission" date="2017-12" db="EMBL/GenBank/DDBJ databases">
        <title>Comparative genomics of Botrytis spp.</title>
        <authorList>
            <person name="Valero-Jimenez C.A."/>
            <person name="Tapia P."/>
            <person name="Veloso J."/>
            <person name="Silva-Moreno E."/>
            <person name="Staats M."/>
            <person name="Valdes J.H."/>
            <person name="Van Kan J.A.L."/>
        </authorList>
    </citation>
    <scope>NUCLEOTIDE SEQUENCE [LARGE SCALE GENOMIC DNA]</scope>
    <source>
        <strain evidence="1 2">Bt9001</strain>
    </source>
</reference>
<evidence type="ECO:0000313" key="1">
    <source>
        <dbReference type="EMBL" id="TGO16026.1"/>
    </source>
</evidence>